<organism evidence="1 2">
    <name type="scientific">Pleuronectes platessa</name>
    <name type="common">European plaice</name>
    <dbReference type="NCBI Taxonomy" id="8262"/>
    <lineage>
        <taxon>Eukaryota</taxon>
        <taxon>Metazoa</taxon>
        <taxon>Chordata</taxon>
        <taxon>Craniata</taxon>
        <taxon>Vertebrata</taxon>
        <taxon>Euteleostomi</taxon>
        <taxon>Actinopterygii</taxon>
        <taxon>Neopterygii</taxon>
        <taxon>Teleostei</taxon>
        <taxon>Neoteleostei</taxon>
        <taxon>Acanthomorphata</taxon>
        <taxon>Carangaria</taxon>
        <taxon>Pleuronectiformes</taxon>
        <taxon>Pleuronectoidei</taxon>
        <taxon>Pleuronectidae</taxon>
        <taxon>Pleuronectes</taxon>
    </lineage>
</organism>
<protein>
    <submittedName>
        <fullName evidence="1">Uncharacterized protein</fullName>
    </submittedName>
</protein>
<dbReference type="Proteomes" id="UP001153269">
    <property type="component" value="Unassembled WGS sequence"/>
</dbReference>
<dbReference type="AlphaFoldDB" id="A0A9N7Z964"/>
<reference evidence="1" key="1">
    <citation type="submission" date="2020-03" db="EMBL/GenBank/DDBJ databases">
        <authorList>
            <person name="Weist P."/>
        </authorList>
    </citation>
    <scope>NUCLEOTIDE SEQUENCE</scope>
</reference>
<accession>A0A9N7Z964</accession>
<dbReference type="EMBL" id="CADEAL010004452">
    <property type="protein sequence ID" value="CAB1459928.1"/>
    <property type="molecule type" value="Genomic_DNA"/>
</dbReference>
<evidence type="ECO:0000313" key="1">
    <source>
        <dbReference type="EMBL" id="CAB1459928.1"/>
    </source>
</evidence>
<evidence type="ECO:0000313" key="2">
    <source>
        <dbReference type="Proteomes" id="UP001153269"/>
    </source>
</evidence>
<proteinExistence type="predicted"/>
<keyword evidence="2" id="KW-1185">Reference proteome</keyword>
<sequence>MVQGNFYTCRFGPNEKAGITIKIPSSVPESWALSMNAEEFDISSTVKNKCHRGLSLEGRLDGPIAFGLVAVCEIVDGHKHEGDGGNATGCTQGLYHPQLQGIVMTHRFSVYATKCIEGWRWAKSIFGKAGCAAWQQEASHRVGGGRRSVDEPQPGLAHFTTLGVWWRDGGRNGSEQEQQMGLATRARGHRGGQHYNNTPANTDFSSPLFLSSLVIHTSRSVASLIFVIGRLSSSA</sequence>
<name>A0A9N7Z964_PLEPL</name>
<gene>
    <name evidence="1" type="ORF">PLEPLA_LOCUS47765</name>
</gene>
<comment type="caution">
    <text evidence="1">The sequence shown here is derived from an EMBL/GenBank/DDBJ whole genome shotgun (WGS) entry which is preliminary data.</text>
</comment>